<evidence type="ECO:0000313" key="3">
    <source>
        <dbReference type="Proteomes" id="UP000830631"/>
    </source>
</evidence>
<name>A0ABY4J4U8_9MICO</name>
<sequence>MIEMRRRMIAAGLAVASLCAGALFAAPASAAVPAGGGHGNGQHGHGNGNGNGQCSLVDKTLTATASVNQDLTETFTTYGNTGGEWTGGDSTYSLPLGKGKTGWFFSDTFLGTVNPDGSRPTDSPFVNNSVVVQDRRGDLTTITGGTPEDPAGIIPPEPDGKWYWIGDPTPGRHGTVQVPLLQFARTGTGQWDFAWTANRLATLDGRTLQLDSIVDLPSATGINWGSWTLEERGTTYVYGIADPGGVRSAYVAKVQGGDGLTGTWTYWNGTTWSASEADAVPVVPYVANEFSVAPFRDGYLLVTQDTSELFSTRIVARTSCSPTGPFTDPVELYRTPETGALGSYADPDVFTYNAHEHPNLRHGNRILVSYNVNTFDNVGDVYDDASIYRPRFIDVQLKVTG</sequence>
<accession>A0ABY4J4U8</accession>
<protein>
    <submittedName>
        <fullName evidence="2">DUF4185 domain-containing protein</fullName>
    </submittedName>
</protein>
<evidence type="ECO:0000256" key="1">
    <source>
        <dbReference type="SAM" id="SignalP"/>
    </source>
</evidence>
<dbReference type="InterPro" id="IPR006311">
    <property type="entry name" value="TAT_signal"/>
</dbReference>
<proteinExistence type="predicted"/>
<reference evidence="2 3" key="1">
    <citation type="submission" date="2021-06" db="EMBL/GenBank/DDBJ databases">
        <title>Genome-based taxonomic framework of Microbacterium strains isolated from marine environment, the description of four new species and reclassification of four preexisting species.</title>
        <authorList>
            <person name="Lee S.D."/>
            <person name="Kim S.-M."/>
            <person name="Byeon Y.-S."/>
            <person name="Yang H.L."/>
            <person name="Kim I.S."/>
        </authorList>
    </citation>
    <scope>NUCLEOTIDE SEQUENCE [LARGE SCALE GENOMIC DNA]</scope>
    <source>
        <strain evidence="2 3">KSW4-10</strain>
    </source>
</reference>
<feature type="signal peptide" evidence="1">
    <location>
        <begin position="1"/>
        <end position="30"/>
    </location>
</feature>
<evidence type="ECO:0000313" key="2">
    <source>
        <dbReference type="EMBL" id="UPL19116.1"/>
    </source>
</evidence>
<organism evidence="2 3">
    <name type="scientific">Microbacterium aurugineum</name>
    <dbReference type="NCBI Taxonomy" id="2851642"/>
    <lineage>
        <taxon>Bacteria</taxon>
        <taxon>Bacillati</taxon>
        <taxon>Actinomycetota</taxon>
        <taxon>Actinomycetes</taxon>
        <taxon>Micrococcales</taxon>
        <taxon>Microbacteriaceae</taxon>
        <taxon>Microbacterium</taxon>
    </lineage>
</organism>
<dbReference type="EMBL" id="CP078078">
    <property type="protein sequence ID" value="UPL19116.1"/>
    <property type="molecule type" value="Genomic_DNA"/>
</dbReference>
<feature type="chain" id="PRO_5045896638" evidence="1">
    <location>
        <begin position="31"/>
        <end position="401"/>
    </location>
</feature>
<keyword evidence="3" id="KW-1185">Reference proteome</keyword>
<dbReference type="Proteomes" id="UP000830631">
    <property type="component" value="Chromosome"/>
</dbReference>
<gene>
    <name evidence="2" type="ORF">KV397_15765</name>
</gene>
<dbReference type="PROSITE" id="PS51318">
    <property type="entry name" value="TAT"/>
    <property type="match status" value="1"/>
</dbReference>
<keyword evidence="1" id="KW-0732">Signal</keyword>